<evidence type="ECO:0000259" key="4">
    <source>
        <dbReference type="PROSITE" id="PS50026"/>
    </source>
</evidence>
<dbReference type="PROSITE" id="PS00022">
    <property type="entry name" value="EGF_1"/>
    <property type="match status" value="1"/>
</dbReference>
<feature type="compositionally biased region" description="Polar residues" evidence="2">
    <location>
        <begin position="769"/>
        <end position="787"/>
    </location>
</feature>
<feature type="compositionally biased region" description="Low complexity" evidence="2">
    <location>
        <begin position="164"/>
        <end position="178"/>
    </location>
</feature>
<keyword evidence="3" id="KW-0472">Membrane</keyword>
<gene>
    <name evidence="5" type="ORF">GSTUAT00000498001</name>
</gene>
<feature type="compositionally biased region" description="Polar residues" evidence="2">
    <location>
        <begin position="233"/>
        <end position="244"/>
    </location>
</feature>
<feature type="region of interest" description="Disordered" evidence="2">
    <location>
        <begin position="1"/>
        <end position="467"/>
    </location>
</feature>
<keyword evidence="1" id="KW-1015">Disulfide bond</keyword>
<keyword evidence="3" id="KW-0812">Transmembrane</keyword>
<organism evidence="5 6">
    <name type="scientific">Tuber aestivum</name>
    <name type="common">summer truffle</name>
    <dbReference type="NCBI Taxonomy" id="59557"/>
    <lineage>
        <taxon>Eukaryota</taxon>
        <taxon>Fungi</taxon>
        <taxon>Dikarya</taxon>
        <taxon>Ascomycota</taxon>
        <taxon>Pezizomycotina</taxon>
        <taxon>Pezizomycetes</taxon>
        <taxon>Pezizales</taxon>
        <taxon>Tuberaceae</taxon>
        <taxon>Tuber</taxon>
    </lineage>
</organism>
<feature type="disulfide bond" evidence="1">
    <location>
        <begin position="653"/>
        <end position="662"/>
    </location>
</feature>
<evidence type="ECO:0000256" key="2">
    <source>
        <dbReference type="SAM" id="MobiDB-lite"/>
    </source>
</evidence>
<feature type="compositionally biased region" description="Polar residues" evidence="2">
    <location>
        <begin position="74"/>
        <end position="91"/>
    </location>
</feature>
<proteinExistence type="predicted"/>
<evidence type="ECO:0000256" key="3">
    <source>
        <dbReference type="SAM" id="Phobius"/>
    </source>
</evidence>
<dbReference type="CDD" id="cd00054">
    <property type="entry name" value="EGF_CA"/>
    <property type="match status" value="1"/>
</dbReference>
<accession>A0A292Q9R2</accession>
<feature type="compositionally biased region" description="Low complexity" evidence="2">
    <location>
        <begin position="98"/>
        <end position="107"/>
    </location>
</feature>
<evidence type="ECO:0000313" key="5">
    <source>
        <dbReference type="EMBL" id="CUS15447.1"/>
    </source>
</evidence>
<keyword evidence="1" id="KW-0245">EGF-like domain</keyword>
<keyword evidence="6" id="KW-1185">Reference proteome</keyword>
<name>A0A292Q9R2_9PEZI</name>
<feature type="transmembrane region" description="Helical" evidence="3">
    <location>
        <begin position="582"/>
        <end position="606"/>
    </location>
</feature>
<dbReference type="Proteomes" id="UP001412239">
    <property type="component" value="Unassembled WGS sequence"/>
</dbReference>
<keyword evidence="3" id="KW-1133">Transmembrane helix</keyword>
<feature type="region of interest" description="Disordered" evidence="2">
    <location>
        <begin position="766"/>
        <end position="788"/>
    </location>
</feature>
<dbReference type="PROSITE" id="PS01186">
    <property type="entry name" value="EGF_2"/>
    <property type="match status" value="1"/>
</dbReference>
<dbReference type="EMBL" id="LN890947">
    <property type="protein sequence ID" value="CUS15447.1"/>
    <property type="molecule type" value="Genomic_DNA"/>
</dbReference>
<feature type="compositionally biased region" description="Basic and acidic residues" evidence="2">
    <location>
        <begin position="332"/>
        <end position="343"/>
    </location>
</feature>
<sequence length="902" mass="95553">MSQHRRPAMGGASRNGDYRYRRREEDGDSDYEYQGSPIGTRYGAGEAFAMNLDSRSSPQIAQPQPRKPQLPKSPMSSRQDSGGNRGPQQMPQGLRVPGNDGNSNGGNRSPLPRPARSNYVPSNVDPSSYVQERELNPSFSYRPNQQPIRPQPRAPRFSEDVGNPAASTNRPSTSSSRSIYIGFDPTNAQATTPSAAGSLGVIPNFPTVPPPIPTPPNQQRRSSSGPPPAARRGTSSYYSQQTLMVSPIPEESSDRHGSYASSAAIPSSWDAGPVELYPRGGEELFGEGEAEEFRLPTGDAEEDERGLVRQASLGRKSKPIITEIKGVSGTKSPDHEFGFKPSDESMNTASSGAGASGGVGIGLSSPAEKGSPTLKLPGAESPTSFPGFALAQSSVSSRSASSSPLAQPPAAFTKEDYNESSGFPFPNNLGYSKGISSDSPGSDDLSTPRKFPAGPTKPGRRLPPRLNMDAVRDAEARGSLTSLPDLIRRATKLAAVLETGRPDSRWGMRRSYMDKSSSRSNGRETDSISDILASFPPPVLASSRQGRRATTMSQWPLPGDFNSDNDSSVGPSRRQGRRVCGLPLWAFILLVILALLVISAAVIVPLQLVKLSKNDKNGNDDSRRSVLAECRSKNPCQNGGVNIARGTFCGCVCTSGFTGSNCTQKEDSSCTTVDLQDLQGGLVKGIQNVTMGTALPRLFNLAEPSYNIVLDQEMILAVFSNEDISCTTQNALVQFNSESMPSTNGGTSTTDKSPALLRMRRDLILDRSPTPTAGGTVPSATGFSGDSSDLRTAAVDSDAVDFARVAVLYLTSAGNLSVAEKAQHQLQVAFSDGIDYGGLGVGGNITVNFDNRSIRMADGNVIGGITANATGNSGNGSGGNRTSNAGSQKRSVFEGYIKILFV</sequence>
<feature type="domain" description="EGF-like" evidence="4">
    <location>
        <begin position="626"/>
        <end position="663"/>
    </location>
</feature>
<dbReference type="PANTHER" id="PTHR17178">
    <property type="entry name" value="SECRETORY GRANULE PROTEOGLYCAN CORE PROTEIN"/>
    <property type="match status" value="1"/>
</dbReference>
<feature type="compositionally biased region" description="Polar residues" evidence="2">
    <location>
        <begin position="119"/>
        <end position="130"/>
    </location>
</feature>
<feature type="compositionally biased region" description="Low complexity" evidence="2">
    <location>
        <begin position="389"/>
        <end position="411"/>
    </location>
</feature>
<feature type="region of interest" description="Disordered" evidence="2">
    <location>
        <begin position="507"/>
        <end position="574"/>
    </location>
</feature>
<feature type="compositionally biased region" description="Basic and acidic residues" evidence="2">
    <location>
        <begin position="507"/>
        <end position="526"/>
    </location>
</feature>
<feature type="compositionally biased region" description="Pro residues" evidence="2">
    <location>
        <begin position="206"/>
        <end position="216"/>
    </location>
</feature>
<dbReference type="AlphaFoldDB" id="A0A292Q9R2"/>
<comment type="caution">
    <text evidence="1">Lacks conserved residue(s) required for the propagation of feature annotation.</text>
</comment>
<feature type="compositionally biased region" description="Polar residues" evidence="2">
    <location>
        <begin position="53"/>
        <end position="62"/>
    </location>
</feature>
<evidence type="ECO:0000313" key="6">
    <source>
        <dbReference type="Proteomes" id="UP001412239"/>
    </source>
</evidence>
<dbReference type="InterPro" id="IPR000742">
    <property type="entry name" value="EGF"/>
</dbReference>
<evidence type="ECO:0000256" key="1">
    <source>
        <dbReference type="PROSITE-ProRule" id="PRU00076"/>
    </source>
</evidence>
<reference evidence="5" key="1">
    <citation type="submission" date="2015-10" db="EMBL/GenBank/DDBJ databases">
        <authorList>
            <person name="Regsiter A."/>
            <person name="william w."/>
        </authorList>
    </citation>
    <scope>NUCLEOTIDE SEQUENCE</scope>
    <source>
        <strain evidence="5">Montdore</strain>
    </source>
</reference>
<protein>
    <recommendedName>
        <fullName evidence="4">EGF-like domain-containing protein</fullName>
    </recommendedName>
</protein>
<feature type="compositionally biased region" description="Polar residues" evidence="2">
    <location>
        <begin position="542"/>
        <end position="554"/>
    </location>
</feature>
<dbReference type="PROSITE" id="PS50026">
    <property type="entry name" value="EGF_3"/>
    <property type="match status" value="1"/>
</dbReference>
<feature type="compositionally biased region" description="Polar residues" evidence="2">
    <location>
        <begin position="186"/>
        <end position="195"/>
    </location>
</feature>
<feature type="compositionally biased region" description="Basic and acidic residues" evidence="2">
    <location>
        <begin position="16"/>
        <end position="25"/>
    </location>
</feature>
<dbReference type="Gene3D" id="2.10.25.10">
    <property type="entry name" value="Laminin"/>
    <property type="match status" value="1"/>
</dbReference>
<dbReference type="PANTHER" id="PTHR17178:SF0">
    <property type="entry name" value="SERGLYCIN"/>
    <property type="match status" value="1"/>
</dbReference>